<keyword evidence="1" id="KW-0472">Membrane</keyword>
<accession>A0A4Y8KSJ9</accession>
<dbReference type="Proteomes" id="UP000297861">
    <property type="component" value="Unassembled WGS sequence"/>
</dbReference>
<sequence>MRKTDAEIKREIEETAYLWLKRIYIVAGNLYSWFWIIRALFFREETPFEDYLIWFFLASGFVWFSREHRDIFFRDKNGKIL</sequence>
<keyword evidence="3" id="KW-1185">Reference proteome</keyword>
<evidence type="ECO:0000256" key="1">
    <source>
        <dbReference type="SAM" id="Phobius"/>
    </source>
</evidence>
<keyword evidence="1" id="KW-1133">Transmembrane helix</keyword>
<evidence type="ECO:0000313" key="3">
    <source>
        <dbReference type="Proteomes" id="UP000297861"/>
    </source>
</evidence>
<dbReference type="RefSeq" id="WP_134437586.1">
    <property type="nucleotide sequence ID" value="NZ_SOML01000018.1"/>
</dbReference>
<reference evidence="2 3" key="1">
    <citation type="submission" date="2019-03" db="EMBL/GenBank/DDBJ databases">
        <title>San Antonio Military Medical Center submission to MRSN (WRAIR), pending publication.</title>
        <authorList>
            <person name="Blyth D.M."/>
            <person name="Mccarthy S.L."/>
            <person name="Schall S.E."/>
            <person name="Stam J.A."/>
            <person name="Ong A.C."/>
            <person name="Mcgann P.T."/>
        </authorList>
    </citation>
    <scope>NUCLEOTIDE SEQUENCE [LARGE SCALE GENOMIC DNA]</scope>
    <source>
        <strain evidence="2 3">MRSN571793</strain>
    </source>
</reference>
<evidence type="ECO:0000313" key="2">
    <source>
        <dbReference type="EMBL" id="TFD92178.1"/>
    </source>
</evidence>
<evidence type="ECO:0008006" key="4">
    <source>
        <dbReference type="Google" id="ProtNLM"/>
    </source>
</evidence>
<dbReference type="EMBL" id="SOML01000018">
    <property type="protein sequence ID" value="TFD92178.1"/>
    <property type="molecule type" value="Genomic_DNA"/>
</dbReference>
<organism evidence="2 3">
    <name type="scientific">Dysgonomonas capnocytophagoides</name>
    <dbReference type="NCBI Taxonomy" id="45254"/>
    <lineage>
        <taxon>Bacteria</taxon>
        <taxon>Pseudomonadati</taxon>
        <taxon>Bacteroidota</taxon>
        <taxon>Bacteroidia</taxon>
        <taxon>Bacteroidales</taxon>
        <taxon>Dysgonomonadaceae</taxon>
        <taxon>Dysgonomonas</taxon>
    </lineage>
</organism>
<feature type="transmembrane region" description="Helical" evidence="1">
    <location>
        <begin position="48"/>
        <end position="64"/>
    </location>
</feature>
<gene>
    <name evidence="2" type="ORF">E2605_18920</name>
</gene>
<dbReference type="AlphaFoldDB" id="A0A4Y8KSJ9"/>
<protein>
    <recommendedName>
        <fullName evidence="4">2TM domain-containing protein</fullName>
    </recommendedName>
</protein>
<dbReference type="OrthoDB" id="1100217at2"/>
<comment type="caution">
    <text evidence="2">The sequence shown here is derived from an EMBL/GenBank/DDBJ whole genome shotgun (WGS) entry which is preliminary data.</text>
</comment>
<proteinExistence type="predicted"/>
<feature type="transmembrane region" description="Helical" evidence="1">
    <location>
        <begin position="23"/>
        <end position="42"/>
    </location>
</feature>
<name>A0A4Y8KSJ9_9BACT</name>
<keyword evidence="1" id="KW-0812">Transmembrane</keyword>